<dbReference type="Pfam" id="PF26254">
    <property type="entry name" value="Ig_TRAPPC9-Trs120_1st"/>
    <property type="match status" value="1"/>
</dbReference>
<evidence type="ECO:0000256" key="4">
    <source>
        <dbReference type="SAM" id="MobiDB-lite"/>
    </source>
</evidence>
<evidence type="ECO:0000313" key="10">
    <source>
        <dbReference type="Proteomes" id="UP000515126"/>
    </source>
</evidence>
<evidence type="ECO:0000313" key="11">
    <source>
        <dbReference type="RefSeq" id="XP_029325589.1"/>
    </source>
</evidence>
<protein>
    <submittedName>
        <fullName evidence="11">Trafficking protein particle complex subunit 9 isoform X2</fullName>
    </submittedName>
</protein>
<dbReference type="Pfam" id="PF08626">
    <property type="entry name" value="TRAPPC9-Trs120"/>
    <property type="match status" value="1"/>
</dbReference>
<dbReference type="InterPro" id="IPR058565">
    <property type="entry name" value="Ig_TRAPPC9_Trs120_1st"/>
</dbReference>
<dbReference type="Pfam" id="PF26283">
    <property type="entry name" value="Ig_TRAPPC9-Trs120_4th"/>
    <property type="match status" value="1"/>
</dbReference>
<dbReference type="InterPro" id="IPR013935">
    <property type="entry name" value="Trs120_TRAPPC9"/>
</dbReference>
<evidence type="ECO:0000259" key="7">
    <source>
        <dbReference type="Pfam" id="PF26254"/>
    </source>
</evidence>
<dbReference type="PANTHER" id="PTHR21512">
    <property type="entry name" value="TRAFFICKING PROTEIN PARTICLE COMPLEX SUBUNIT 9"/>
    <property type="match status" value="1"/>
</dbReference>
<feature type="domain" description="Trs120/TRAPPC9 N-terminal" evidence="5">
    <location>
        <begin position="186"/>
        <end position="259"/>
    </location>
</feature>
<organism evidence="10 11">
    <name type="scientific">Mus caroli</name>
    <name type="common">Ryukyu mouse</name>
    <name type="synonym">Ricefield mouse</name>
    <dbReference type="NCBI Taxonomy" id="10089"/>
    <lineage>
        <taxon>Eukaryota</taxon>
        <taxon>Metazoa</taxon>
        <taxon>Chordata</taxon>
        <taxon>Craniata</taxon>
        <taxon>Vertebrata</taxon>
        <taxon>Euteleostomi</taxon>
        <taxon>Mammalia</taxon>
        <taxon>Eutheria</taxon>
        <taxon>Euarchontoglires</taxon>
        <taxon>Glires</taxon>
        <taxon>Rodentia</taxon>
        <taxon>Myomorpha</taxon>
        <taxon>Muroidea</taxon>
        <taxon>Muridae</taxon>
        <taxon>Murinae</taxon>
        <taxon>Mus</taxon>
        <taxon>Mus</taxon>
    </lineage>
</organism>
<dbReference type="CTD" id="83696"/>
<feature type="domain" description="Trs120/TRAPPC9 first Ig-like" evidence="7">
    <location>
        <begin position="531"/>
        <end position="659"/>
    </location>
</feature>
<reference evidence="11" key="1">
    <citation type="submission" date="2025-08" db="UniProtKB">
        <authorList>
            <consortium name="RefSeq"/>
        </authorList>
    </citation>
    <scope>IDENTIFICATION</scope>
</reference>
<dbReference type="InterPro" id="IPR058563">
    <property type="entry name" value="Trs120_TRAPPC9_N"/>
</dbReference>
<evidence type="ECO:0000256" key="1">
    <source>
        <dbReference type="ARBA" id="ARBA00004555"/>
    </source>
</evidence>
<dbReference type="GO" id="GO:0021987">
    <property type="term" value="P:cerebral cortex development"/>
    <property type="evidence" value="ECO:0007669"/>
    <property type="project" value="Ensembl"/>
</dbReference>
<dbReference type="Proteomes" id="UP000515126">
    <property type="component" value="Chromosome 15"/>
</dbReference>
<feature type="region of interest" description="Disordered" evidence="4">
    <location>
        <begin position="277"/>
        <end position="296"/>
    </location>
</feature>
<dbReference type="AlphaFoldDB" id="A0A6P7QGI8"/>
<dbReference type="Pfam" id="PF26251">
    <property type="entry name" value="TPR_TRAPPC9-Trs120"/>
    <property type="match status" value="1"/>
</dbReference>
<feature type="domain" description="Trs120/TRAPPC9 TPR region" evidence="6">
    <location>
        <begin position="356"/>
        <end position="500"/>
    </location>
</feature>
<feature type="domain" description="Trs120/TRAPPC9 fourth Ig-like" evidence="9">
    <location>
        <begin position="1023"/>
        <end position="1134"/>
    </location>
</feature>
<dbReference type="GO" id="GO:0005802">
    <property type="term" value="C:trans-Golgi network"/>
    <property type="evidence" value="ECO:0007669"/>
    <property type="project" value="TreeGrafter"/>
</dbReference>
<evidence type="ECO:0000259" key="9">
    <source>
        <dbReference type="Pfam" id="PF26283"/>
    </source>
</evidence>
<dbReference type="InterPro" id="IPR058568">
    <property type="entry name" value="Ig_TRAPPC9_Trs120_4th"/>
</dbReference>
<dbReference type="PANTHER" id="PTHR21512:SF5">
    <property type="entry name" value="TRAFFICKING PROTEIN PARTICLE COMPLEX SUBUNIT 9"/>
    <property type="match status" value="1"/>
</dbReference>
<dbReference type="GO" id="GO:0030182">
    <property type="term" value="P:neuron differentiation"/>
    <property type="evidence" value="ECO:0007669"/>
    <property type="project" value="Ensembl"/>
</dbReference>
<evidence type="ECO:0000259" key="6">
    <source>
        <dbReference type="Pfam" id="PF26251"/>
    </source>
</evidence>
<evidence type="ECO:0000256" key="3">
    <source>
        <dbReference type="ARBA" id="ARBA00023034"/>
    </source>
</evidence>
<evidence type="ECO:0000259" key="5">
    <source>
        <dbReference type="Pfam" id="PF08626"/>
    </source>
</evidence>
<proteinExistence type="inferred from homology"/>
<dbReference type="Pfam" id="PF26280">
    <property type="entry name" value="Ig_TRAPPC9-Trs120_2nd"/>
    <property type="match status" value="1"/>
</dbReference>
<evidence type="ECO:0000259" key="8">
    <source>
        <dbReference type="Pfam" id="PF26282"/>
    </source>
</evidence>
<dbReference type="GO" id="GO:0030008">
    <property type="term" value="C:TRAPP complex"/>
    <property type="evidence" value="ECO:0007669"/>
    <property type="project" value="Ensembl"/>
</dbReference>
<sequence length="1139" mass="127356">MSVPDYMQCAEDHQTLLVVVQAVGIVSEENFFRIYKRICSVSQLSVRDTQRALFIRYRHHYPPENNEWGDFQTHRKVVGLITITDCFSPKDWPQTFEKFHVQKEIYGSTLYDSRLFVFGLQGDVAEQPRPDVAFYPNYDDCDSVEKRIEDFIESLFIVLESKRLDRATDKSGDKIPLLCVPFEKKDFVGLDTDSRHYKKRCQGRMRKHVGDLCLQAGMLQDALVHYHMSVELLRSVNDFLWLGAALEGLCSASVIYHYPGGTGGKTGARRLQGSSLPSEAANRHRPGALTTNGINPDTSTEIGRAKNCLSPEDIIDKYKEAISYYSKYKNAGVIELEACVKAVRVLAIQKRGMEASEFLQNAVYINLRQLSEEEKIQRYSILSELYELIGFHRKSAFFKRVAAMQCVAPSIAEPGWRACYKLLLETLPGYSLSLDPKDFSKGTHRGWAAVQMRLLHELVYASRRMGNPALSVRHLSFLLQTMLDFLSDQEKKDVTQSLENYTAKCPGTMEPITLPDGLTLPPVPFTKLPIVRCVKLLSLPTSLRPQKVKSLLGQSMSTKSPFIYSPIIAHNRGEERNKKIDFQWVQGDVCEVQLMVYNPMPFELRVENMGLLTSGVEFESLPAALSLPAESGLYPVTLVGVPQTTGMITVNGYHTTVFGVFSDCLLDNLPGLKTGGSTVEVIPALPRLQISTSLPRSARSLQPSAGDEIATNVSVQLYNGETQQLVVTLENIGLEPLEQLEVTSKLLTTKEKLYGDFLSWKLEETLAQFPLQPGKVATFTINIKAKLDFSCQENLLQDLSDDGISVSGFPLSSPFRQVVRPRVESRPTNPSEGSKTGDLGHVKTLEAVLNFKYSGGPGHVEGYYRNLSLGLHVEVEPSVFFTRVSTLPATSTRQCHLLLDVFNSTEHELTVCARNNSELVLHASECQRMAIQVDKFNFESVPESPGEKGHFANLKQLEEERQEARGLEISSKLDIRWRIPSLNRSGEASVEGLLNQLILEHLQLAPLQWDVLVDGQPCDCEVAAACQVGDPVRLEVRLTNRSPRSVGPFALTVVPFQDHQNGVHNYDLHDVISFVGSSTFYLDTVQPSGQSACLGALLFLYTGDFFLNIRFHEDCKSKELPPSWVCLPSVHVRALEAQA</sequence>
<dbReference type="RefSeq" id="XP_029325589.1">
    <property type="nucleotide sequence ID" value="XM_029469729.1"/>
</dbReference>
<dbReference type="GeneID" id="110310119"/>
<comment type="similarity">
    <text evidence="2">Belongs to the NIBP family.</text>
</comment>
<dbReference type="InterPro" id="IPR058564">
    <property type="entry name" value="TPR_TRAPPC9_Trs120"/>
</dbReference>
<keyword evidence="3" id="KW-0333">Golgi apparatus</keyword>
<name>A0A6P7QGI8_MUSCR</name>
<accession>A0A6P7QGI8</accession>
<evidence type="ECO:0000256" key="2">
    <source>
        <dbReference type="ARBA" id="ARBA00008459"/>
    </source>
</evidence>
<gene>
    <name evidence="11" type="primary">Trappc9</name>
</gene>
<comment type="subcellular location">
    <subcellularLocation>
        <location evidence="1">Golgi apparatus</location>
    </subcellularLocation>
</comment>
<dbReference type="InterPro" id="IPR058567">
    <property type="entry name" value="Ig_TRAPPC9_Trs120_3rd"/>
</dbReference>
<dbReference type="Pfam" id="PF26282">
    <property type="entry name" value="Ig_TRAPPC9-Trs120_3rd"/>
    <property type="match status" value="1"/>
</dbReference>
<keyword evidence="10" id="KW-1185">Reference proteome</keyword>
<feature type="domain" description="Trs120/TRAPPC9 third Ig-like" evidence="8">
    <location>
        <begin position="888"/>
        <end position="1002"/>
    </location>
</feature>